<feature type="short sequence motif" description="GXSXG" evidence="4">
    <location>
        <begin position="50"/>
        <end position="54"/>
    </location>
</feature>
<dbReference type="InterPro" id="IPR050301">
    <property type="entry name" value="NTE"/>
</dbReference>
<keyword evidence="3 4" id="KW-0443">Lipid metabolism</keyword>
<comment type="caution">
    <text evidence="6">The sequence shown here is derived from an EMBL/GenBank/DDBJ whole genome shotgun (WGS) entry which is preliminary data.</text>
</comment>
<dbReference type="PANTHER" id="PTHR14226">
    <property type="entry name" value="NEUROPATHY TARGET ESTERASE/SWISS CHEESE D.MELANOGASTER"/>
    <property type="match status" value="1"/>
</dbReference>
<dbReference type="Proteomes" id="UP000277007">
    <property type="component" value="Unassembled WGS sequence"/>
</dbReference>
<feature type="short sequence motif" description="DGA/G" evidence="4">
    <location>
        <begin position="212"/>
        <end position="214"/>
    </location>
</feature>
<dbReference type="OrthoDB" id="9807112at2"/>
<keyword evidence="7" id="KW-1185">Reference proteome</keyword>
<evidence type="ECO:0000256" key="3">
    <source>
        <dbReference type="ARBA" id="ARBA00023098"/>
    </source>
</evidence>
<evidence type="ECO:0000313" key="7">
    <source>
        <dbReference type="Proteomes" id="UP000277007"/>
    </source>
</evidence>
<name>A0A3S0L1Y4_9PROT</name>
<evidence type="ECO:0000256" key="4">
    <source>
        <dbReference type="PROSITE-ProRule" id="PRU01161"/>
    </source>
</evidence>
<proteinExistence type="predicted"/>
<feature type="active site" description="Proton acceptor" evidence="4">
    <location>
        <position position="212"/>
    </location>
</feature>
<dbReference type="EMBL" id="RXMA01000001">
    <property type="protein sequence ID" value="RTR24666.1"/>
    <property type="molecule type" value="Genomic_DNA"/>
</dbReference>
<feature type="short sequence motif" description="GXGXXG" evidence="4">
    <location>
        <begin position="22"/>
        <end position="27"/>
    </location>
</feature>
<organism evidence="6 7">
    <name type="scientific">Azospirillum griseum</name>
    <dbReference type="NCBI Taxonomy" id="2496639"/>
    <lineage>
        <taxon>Bacteria</taxon>
        <taxon>Pseudomonadati</taxon>
        <taxon>Pseudomonadota</taxon>
        <taxon>Alphaproteobacteria</taxon>
        <taxon>Rhodospirillales</taxon>
        <taxon>Azospirillaceae</taxon>
        <taxon>Azospirillum</taxon>
    </lineage>
</organism>
<dbReference type="InterPro" id="IPR016035">
    <property type="entry name" value="Acyl_Trfase/lysoPLipase"/>
</dbReference>
<gene>
    <name evidence="6" type="ORF">EJ903_00850</name>
</gene>
<evidence type="ECO:0000313" key="6">
    <source>
        <dbReference type="EMBL" id="RTR24666.1"/>
    </source>
</evidence>
<sequence>MPAPTPEPQPPPPRTLALALQGGGAHGAFTWGVLDRLLEEESFALVGLSGASAGAMNAAMLAQGWARGGRAGARAELDRFWERISAAGQLGPIRPGLSARLFARWGERIASDRWNVDHAFGSHLVEWARRWVSPYQTQGAETHPLRPLLTELVEPELIRESGLRLFISATSVRSGGLLLFDETQIGVDHLLASACLPHLFRAVSIDGVECWDGGYVANPPVVPLVAACAGADVAVVTINPLTAPTTPEQPTAIAARLNQITFNAPLLTELRGLIAQPDAPRLHLIEADTALRDLGVYSKLVTDWAFLCWLRETGRQTAELWLAANRDAVGQRATLRTAALS</sequence>
<dbReference type="SUPFAM" id="SSF52151">
    <property type="entry name" value="FabD/lysophospholipase-like"/>
    <property type="match status" value="1"/>
</dbReference>
<evidence type="ECO:0000259" key="5">
    <source>
        <dbReference type="PROSITE" id="PS51635"/>
    </source>
</evidence>
<dbReference type="Gene3D" id="3.40.1090.10">
    <property type="entry name" value="Cytosolic phospholipase A2 catalytic domain"/>
    <property type="match status" value="2"/>
</dbReference>
<dbReference type="AlphaFoldDB" id="A0A3S0L1Y4"/>
<protein>
    <submittedName>
        <fullName evidence="6">Patatin-like phospholipase family protein</fullName>
    </submittedName>
</protein>
<dbReference type="InterPro" id="IPR002641">
    <property type="entry name" value="PNPLA_dom"/>
</dbReference>
<dbReference type="PROSITE" id="PS51635">
    <property type="entry name" value="PNPLA"/>
    <property type="match status" value="1"/>
</dbReference>
<dbReference type="GO" id="GO:0016042">
    <property type="term" value="P:lipid catabolic process"/>
    <property type="evidence" value="ECO:0007669"/>
    <property type="project" value="UniProtKB-UniRule"/>
</dbReference>
<keyword evidence="2 4" id="KW-0442">Lipid degradation</keyword>
<dbReference type="GO" id="GO:0016787">
    <property type="term" value="F:hydrolase activity"/>
    <property type="evidence" value="ECO:0007669"/>
    <property type="project" value="UniProtKB-UniRule"/>
</dbReference>
<accession>A0A3S0L1Y4</accession>
<feature type="domain" description="PNPLA" evidence="5">
    <location>
        <begin position="18"/>
        <end position="225"/>
    </location>
</feature>
<feature type="active site" description="Nucleophile" evidence="4">
    <location>
        <position position="52"/>
    </location>
</feature>
<reference evidence="6 7" key="1">
    <citation type="submission" date="2018-12" db="EMBL/GenBank/DDBJ databases">
        <authorList>
            <person name="Yang Y."/>
        </authorList>
    </citation>
    <scope>NUCLEOTIDE SEQUENCE [LARGE SCALE GENOMIC DNA]</scope>
    <source>
        <strain evidence="6 7">L-25-5w-1</strain>
    </source>
</reference>
<dbReference type="PANTHER" id="PTHR14226:SF78">
    <property type="entry name" value="SLR0060 PROTEIN"/>
    <property type="match status" value="1"/>
</dbReference>
<keyword evidence="1 4" id="KW-0378">Hydrolase</keyword>
<evidence type="ECO:0000256" key="1">
    <source>
        <dbReference type="ARBA" id="ARBA00022801"/>
    </source>
</evidence>
<dbReference type="Pfam" id="PF01734">
    <property type="entry name" value="Patatin"/>
    <property type="match status" value="1"/>
</dbReference>
<evidence type="ECO:0000256" key="2">
    <source>
        <dbReference type="ARBA" id="ARBA00022963"/>
    </source>
</evidence>